<dbReference type="AlphaFoldDB" id="A0A1J8R5T0"/>
<name>A0A1J8R5T0_9AGAM</name>
<dbReference type="OrthoDB" id="2651333at2759"/>
<accession>A0A1J8R5T0</accession>
<dbReference type="EMBL" id="LVVM01002163">
    <property type="protein sequence ID" value="OJA17122.1"/>
    <property type="molecule type" value="Genomic_DNA"/>
</dbReference>
<organism evidence="1 2">
    <name type="scientific">Rhizopogon vesiculosus</name>
    <dbReference type="NCBI Taxonomy" id="180088"/>
    <lineage>
        <taxon>Eukaryota</taxon>
        <taxon>Fungi</taxon>
        <taxon>Dikarya</taxon>
        <taxon>Basidiomycota</taxon>
        <taxon>Agaricomycotina</taxon>
        <taxon>Agaricomycetes</taxon>
        <taxon>Agaricomycetidae</taxon>
        <taxon>Boletales</taxon>
        <taxon>Suillineae</taxon>
        <taxon>Rhizopogonaceae</taxon>
        <taxon>Rhizopogon</taxon>
    </lineage>
</organism>
<sequence>MLIVTLANSVDFIMRTSEHGAAIREECILRQSIKNVFLALRVIQPPLRATGSMDHSLRQRLSSIFHYFSTTYDANDAIPVFYQALGSHALETAVGMDPSRPLSPEVDINGWITHILAILVQYIVYDKILTYALKHPDTLFSTQLRDKMKSSGSTGASSSNTEDIMLVLGPTRT</sequence>
<keyword evidence="2" id="KW-1185">Reference proteome</keyword>
<dbReference type="Proteomes" id="UP000183567">
    <property type="component" value="Unassembled WGS sequence"/>
</dbReference>
<protein>
    <submittedName>
        <fullName evidence="1">Uncharacterized protein</fullName>
    </submittedName>
</protein>
<evidence type="ECO:0000313" key="1">
    <source>
        <dbReference type="EMBL" id="OJA17122.1"/>
    </source>
</evidence>
<gene>
    <name evidence="1" type="ORF">AZE42_02597</name>
</gene>
<evidence type="ECO:0000313" key="2">
    <source>
        <dbReference type="Proteomes" id="UP000183567"/>
    </source>
</evidence>
<reference evidence="1 2" key="1">
    <citation type="submission" date="2016-03" db="EMBL/GenBank/DDBJ databases">
        <title>Comparative genomics of the ectomycorrhizal sister species Rhizopogon vinicolor and Rhizopogon vesiculosus (Basidiomycota: Boletales) reveals a divergence of the mating type B locus.</title>
        <authorList>
            <person name="Mujic A.B."/>
            <person name="Kuo A."/>
            <person name="Tritt A."/>
            <person name="Lipzen A."/>
            <person name="Chen C."/>
            <person name="Johnson J."/>
            <person name="Sharma A."/>
            <person name="Barry K."/>
            <person name="Grigoriev I.V."/>
            <person name="Spatafora J.W."/>
        </authorList>
    </citation>
    <scope>NUCLEOTIDE SEQUENCE [LARGE SCALE GENOMIC DNA]</scope>
    <source>
        <strain evidence="1 2">AM-OR11-056</strain>
    </source>
</reference>
<proteinExistence type="predicted"/>
<comment type="caution">
    <text evidence="1">The sequence shown here is derived from an EMBL/GenBank/DDBJ whole genome shotgun (WGS) entry which is preliminary data.</text>
</comment>